<keyword evidence="4" id="KW-0324">Glycolysis</keyword>
<accession>A0AAV3Y4W7</accession>
<dbReference type="PANTHER" id="PTHR11931">
    <property type="entry name" value="PHOSPHOGLYCERATE MUTASE"/>
    <property type="match status" value="1"/>
</dbReference>
<dbReference type="InterPro" id="IPR005952">
    <property type="entry name" value="Phosphogly_mut1"/>
</dbReference>
<dbReference type="Pfam" id="PF00300">
    <property type="entry name" value="His_Phos_1"/>
    <property type="match status" value="1"/>
</dbReference>
<feature type="binding site" evidence="7">
    <location>
        <begin position="24"/>
        <end position="25"/>
    </location>
    <ligand>
        <name>substrate</name>
    </ligand>
</feature>
<keyword evidence="5" id="KW-0413">Isomerase</keyword>
<evidence type="ECO:0000256" key="8">
    <source>
        <dbReference type="PIRSR" id="PIRSR613078-3"/>
    </source>
</evidence>
<gene>
    <name evidence="9" type="ORF">PoB_000396100</name>
</gene>
<evidence type="ECO:0000313" key="10">
    <source>
        <dbReference type="Proteomes" id="UP000735302"/>
    </source>
</evidence>
<comment type="caution">
    <text evidence="9">The sequence shown here is derived from an EMBL/GenBank/DDBJ whole genome shotgun (WGS) entry which is preliminary data.</text>
</comment>
<dbReference type="GO" id="GO:0006096">
    <property type="term" value="P:glycolytic process"/>
    <property type="evidence" value="ECO:0007669"/>
    <property type="project" value="UniProtKB-KW"/>
</dbReference>
<evidence type="ECO:0000256" key="3">
    <source>
        <dbReference type="ARBA" id="ARBA00012028"/>
    </source>
</evidence>
<keyword evidence="10" id="KW-1185">Reference proteome</keyword>
<comment type="similarity">
    <text evidence="2">Belongs to the phosphoglycerate mutase family. BPG-dependent PGAM subfamily.</text>
</comment>
<dbReference type="GO" id="GO:0004619">
    <property type="term" value="F:phosphoglycerate mutase activity"/>
    <property type="evidence" value="ECO:0007669"/>
    <property type="project" value="UniProtKB-EC"/>
</dbReference>
<dbReference type="EMBL" id="BLXT01000474">
    <property type="protein sequence ID" value="GFN77455.1"/>
    <property type="molecule type" value="Genomic_DNA"/>
</dbReference>
<dbReference type="CDD" id="cd07067">
    <property type="entry name" value="HP_PGM_like"/>
    <property type="match status" value="1"/>
</dbReference>
<evidence type="ECO:0000256" key="1">
    <source>
        <dbReference type="ARBA" id="ARBA00000380"/>
    </source>
</evidence>
<evidence type="ECO:0000256" key="6">
    <source>
        <dbReference type="PIRSR" id="PIRSR613078-1"/>
    </source>
</evidence>
<evidence type="ECO:0000313" key="9">
    <source>
        <dbReference type="EMBL" id="GFN77455.1"/>
    </source>
</evidence>
<dbReference type="AlphaFoldDB" id="A0AAV3Y4W7"/>
<proteinExistence type="inferred from homology"/>
<dbReference type="SUPFAM" id="SSF53254">
    <property type="entry name" value="Phosphoglycerate mutase-like"/>
    <property type="match status" value="1"/>
</dbReference>
<dbReference type="HAMAP" id="MF_01039">
    <property type="entry name" value="PGAM_GpmA"/>
    <property type="match status" value="1"/>
</dbReference>
<dbReference type="InterPro" id="IPR013078">
    <property type="entry name" value="His_Pase_superF_clade-1"/>
</dbReference>
<dbReference type="Gene3D" id="3.40.50.1240">
    <property type="entry name" value="Phosphoglycerate mutase-like"/>
    <property type="match status" value="1"/>
</dbReference>
<dbReference type="InterPro" id="IPR029033">
    <property type="entry name" value="His_PPase_superfam"/>
</dbReference>
<sequence>MASSHSVVFVRHGESEFNRDNIFTGWCDPDLTTKGVAEAKDAGKILREYGFEFDIAFTSLLKRAIKTLYFIQDELDCHWIPVTKTWMLNERHYGKLQGKNKDEVAGKYGPEQVQLWRRAFYERPPLLEETDEHWNGSDKRYADLPFIPAGESLDDTSKRSLPFWHNLVVPALRAGQKPLVCGHANILRNLIKHLDSNLSLDIKELNLPNALPLVVELDENLVPSKFQFLNHGNGMAPKKRSSHS</sequence>
<protein>
    <recommendedName>
        <fullName evidence="3">phosphoglycerate mutase (2,3-diphosphoglycerate-dependent)</fullName>
        <ecNumber evidence="3">5.4.2.11</ecNumber>
    </recommendedName>
</protein>
<evidence type="ECO:0000256" key="5">
    <source>
        <dbReference type="ARBA" id="ARBA00023235"/>
    </source>
</evidence>
<evidence type="ECO:0000256" key="2">
    <source>
        <dbReference type="ARBA" id="ARBA00006717"/>
    </source>
</evidence>
<feature type="binding site" evidence="7">
    <location>
        <begin position="117"/>
        <end position="118"/>
    </location>
    <ligand>
        <name>substrate</name>
    </ligand>
</feature>
<reference evidence="9 10" key="1">
    <citation type="journal article" date="2021" name="Elife">
        <title>Chloroplast acquisition without the gene transfer in kleptoplastic sea slugs, Plakobranchus ocellatus.</title>
        <authorList>
            <person name="Maeda T."/>
            <person name="Takahashi S."/>
            <person name="Yoshida T."/>
            <person name="Shimamura S."/>
            <person name="Takaki Y."/>
            <person name="Nagai Y."/>
            <person name="Toyoda A."/>
            <person name="Suzuki Y."/>
            <person name="Arimoto A."/>
            <person name="Ishii H."/>
            <person name="Satoh N."/>
            <person name="Nishiyama T."/>
            <person name="Hasebe M."/>
            <person name="Maruyama T."/>
            <person name="Minagawa J."/>
            <person name="Obokata J."/>
            <person name="Shigenobu S."/>
        </authorList>
    </citation>
    <scope>NUCLEOTIDE SEQUENCE [LARGE SCALE GENOMIC DNA]</scope>
</reference>
<feature type="binding site" evidence="7">
    <location>
        <begin position="11"/>
        <end position="18"/>
    </location>
    <ligand>
        <name>substrate</name>
    </ligand>
</feature>
<feature type="site" description="Transition state stabilizer" evidence="8">
    <location>
        <position position="183"/>
    </location>
</feature>
<evidence type="ECO:0000256" key="4">
    <source>
        <dbReference type="ARBA" id="ARBA00023152"/>
    </source>
</evidence>
<dbReference type="NCBIfam" id="TIGR01258">
    <property type="entry name" value="pgm_1"/>
    <property type="match status" value="1"/>
</dbReference>
<feature type="binding site" evidence="7">
    <location>
        <begin position="90"/>
        <end position="93"/>
    </location>
    <ligand>
        <name>substrate</name>
    </ligand>
</feature>
<organism evidence="9 10">
    <name type="scientific">Plakobranchus ocellatus</name>
    <dbReference type="NCBI Taxonomy" id="259542"/>
    <lineage>
        <taxon>Eukaryota</taxon>
        <taxon>Metazoa</taxon>
        <taxon>Spiralia</taxon>
        <taxon>Lophotrochozoa</taxon>
        <taxon>Mollusca</taxon>
        <taxon>Gastropoda</taxon>
        <taxon>Heterobranchia</taxon>
        <taxon>Euthyneura</taxon>
        <taxon>Panpulmonata</taxon>
        <taxon>Sacoglossa</taxon>
        <taxon>Placobranchoidea</taxon>
        <taxon>Plakobranchidae</taxon>
        <taxon>Plakobranchus</taxon>
    </lineage>
</organism>
<name>A0AAV3Y4W7_9GAST</name>
<feature type="active site" description="Proton donor/acceptor" evidence="6">
    <location>
        <position position="90"/>
    </location>
</feature>
<dbReference type="SMART" id="SM00855">
    <property type="entry name" value="PGAM"/>
    <property type="match status" value="1"/>
</dbReference>
<comment type="catalytic activity">
    <reaction evidence="1">
        <text>(2R)-2-phosphoglycerate = (2R)-3-phosphoglycerate</text>
        <dbReference type="Rhea" id="RHEA:15901"/>
        <dbReference type="ChEBI" id="CHEBI:58272"/>
        <dbReference type="ChEBI" id="CHEBI:58289"/>
        <dbReference type="EC" id="5.4.2.11"/>
    </reaction>
</comment>
<feature type="binding site" evidence="7">
    <location>
        <position position="101"/>
    </location>
    <ligand>
        <name>substrate</name>
    </ligand>
</feature>
<dbReference type="FunFam" id="3.40.50.1240:FF:000003">
    <property type="entry name" value="2,3-bisphosphoglycerate-dependent phosphoglycerate mutase"/>
    <property type="match status" value="1"/>
</dbReference>
<feature type="binding site" evidence="7">
    <location>
        <position position="63"/>
    </location>
    <ligand>
        <name>substrate</name>
    </ligand>
</feature>
<dbReference type="EC" id="5.4.2.11" evidence="3"/>
<evidence type="ECO:0000256" key="7">
    <source>
        <dbReference type="PIRSR" id="PIRSR613078-2"/>
    </source>
</evidence>
<dbReference type="Proteomes" id="UP000735302">
    <property type="component" value="Unassembled WGS sequence"/>
</dbReference>
<feature type="active site" description="Tele-phosphohistidine intermediate" evidence="6">
    <location>
        <position position="12"/>
    </location>
</feature>